<dbReference type="CDD" id="cd03225">
    <property type="entry name" value="ABC_cobalt_CbiO_domain1"/>
    <property type="match status" value="1"/>
</dbReference>
<comment type="function">
    <text evidence="8">ATP-binding (A) component of a common energy-coupling factor (ECF) ABC-transporter complex.</text>
</comment>
<dbReference type="InterPro" id="IPR027417">
    <property type="entry name" value="P-loop_NTPase"/>
</dbReference>
<dbReference type="GO" id="GO:0043190">
    <property type="term" value="C:ATP-binding cassette (ABC) transporter complex"/>
    <property type="evidence" value="ECO:0007669"/>
    <property type="project" value="TreeGrafter"/>
</dbReference>
<dbReference type="OrthoDB" id="197875at2"/>
<dbReference type="InterPro" id="IPR030946">
    <property type="entry name" value="EcfA2"/>
</dbReference>
<keyword evidence="5 8" id="KW-0067">ATP-binding</keyword>
<protein>
    <recommendedName>
        <fullName evidence="8">Energy-coupling factor transporter ATP-binding protein EcfA2</fullName>
        <ecNumber evidence="8">7.-.-.-</ecNumber>
    </recommendedName>
</protein>
<evidence type="ECO:0000256" key="7">
    <source>
        <dbReference type="ARBA" id="ARBA00023136"/>
    </source>
</evidence>
<dbReference type="PANTHER" id="PTHR43553:SF27">
    <property type="entry name" value="ENERGY-COUPLING FACTOR TRANSPORTER ATP-BINDING PROTEIN ECFA2"/>
    <property type="match status" value="1"/>
</dbReference>
<dbReference type="Gene3D" id="3.40.50.300">
    <property type="entry name" value="P-loop containing nucleotide triphosphate hydrolases"/>
    <property type="match status" value="1"/>
</dbReference>
<dbReference type="AlphaFoldDB" id="F7NF65"/>
<dbReference type="Pfam" id="PF00005">
    <property type="entry name" value="ABC_tran"/>
    <property type="match status" value="1"/>
</dbReference>
<dbReference type="EC" id="7.-.-.-" evidence="8"/>
<dbReference type="GO" id="GO:0016887">
    <property type="term" value="F:ATP hydrolysis activity"/>
    <property type="evidence" value="ECO:0007669"/>
    <property type="project" value="InterPro"/>
</dbReference>
<sequence>MSIQLRGVSFTYLAGTPFEKTAIKDINLEIRQGEVIGIIGHTGSGKSTLVQHLNGLLEPTRGEVLIDGVKLDKSKEAKVARRKVGMVFQYPEQQLFEETVYDDIAFGPRNLGLAAEETDRRVKQAMEFVGLNFSVFSGRSPFRLSGGQMRRVAVAGVIALEPAYLVLDEPSAGLDPRGRDEIFNQIMDLHQAAGMAVVLVSHNMEDIARMADRLLVMHQGTVLIDGRPDQVFTERQAELIQAGVDVPNITTVLRRLRRAGLNVDDRIITPPEACEAILTALEGRRHAK</sequence>
<evidence type="ECO:0000259" key="9">
    <source>
        <dbReference type="PROSITE" id="PS50893"/>
    </source>
</evidence>
<proteinExistence type="inferred from homology"/>
<dbReference type="RefSeq" id="WP_004092838.1">
    <property type="nucleotide sequence ID" value="NZ_AFGF01000019.1"/>
</dbReference>
<dbReference type="InterPro" id="IPR015856">
    <property type="entry name" value="ABC_transpr_CbiO/EcfA_su"/>
</dbReference>
<dbReference type="NCBIfam" id="TIGR04521">
    <property type="entry name" value="ECF_ATPase_2"/>
    <property type="match status" value="1"/>
</dbReference>
<dbReference type="EMBL" id="AFGF01000019">
    <property type="protein sequence ID" value="EGO65320.1"/>
    <property type="molecule type" value="Genomic_DNA"/>
</dbReference>
<evidence type="ECO:0000256" key="2">
    <source>
        <dbReference type="ARBA" id="ARBA00022448"/>
    </source>
</evidence>
<evidence type="ECO:0000256" key="4">
    <source>
        <dbReference type="ARBA" id="ARBA00022741"/>
    </source>
</evidence>
<keyword evidence="7 8" id="KW-0472">Membrane</keyword>
<dbReference type="InterPro" id="IPR003593">
    <property type="entry name" value="AAA+_ATPase"/>
</dbReference>
<gene>
    <name evidence="10" type="primary">cbiO</name>
    <name evidence="10" type="ORF">ALO_03451</name>
</gene>
<comment type="subunit">
    <text evidence="8">Forms a stable energy-coupling factor (ECF) transporter complex composed of 2 membrane-embedded substrate-binding proteins (S component), 2 ATP-binding proteins (A component) and 2 transmembrane proteins (T component).</text>
</comment>
<dbReference type="PANTHER" id="PTHR43553">
    <property type="entry name" value="HEAVY METAL TRANSPORTER"/>
    <property type="match status" value="1"/>
</dbReference>
<dbReference type="GO" id="GO:0005524">
    <property type="term" value="F:ATP binding"/>
    <property type="evidence" value="ECO:0007669"/>
    <property type="project" value="UniProtKB-UniRule"/>
</dbReference>
<evidence type="ECO:0000256" key="5">
    <source>
        <dbReference type="ARBA" id="ARBA00022840"/>
    </source>
</evidence>
<evidence type="ECO:0000256" key="6">
    <source>
        <dbReference type="ARBA" id="ARBA00022967"/>
    </source>
</evidence>
<dbReference type="SMART" id="SM00382">
    <property type="entry name" value="AAA"/>
    <property type="match status" value="1"/>
</dbReference>
<keyword evidence="2 8" id="KW-0813">Transport</keyword>
<organism evidence="10 11">
    <name type="scientific">Acetonema longum DSM 6540</name>
    <dbReference type="NCBI Taxonomy" id="1009370"/>
    <lineage>
        <taxon>Bacteria</taxon>
        <taxon>Bacillati</taxon>
        <taxon>Bacillota</taxon>
        <taxon>Negativicutes</taxon>
        <taxon>Acetonemataceae</taxon>
        <taxon>Acetonema</taxon>
    </lineage>
</organism>
<reference evidence="10 11" key="1">
    <citation type="journal article" date="2011" name="EMBO J.">
        <title>Structural diversity of bacterial flagellar motors.</title>
        <authorList>
            <person name="Chen S."/>
            <person name="Beeby M."/>
            <person name="Murphy G.E."/>
            <person name="Leadbetter J.R."/>
            <person name="Hendrixson D.R."/>
            <person name="Briegel A."/>
            <person name="Li Z."/>
            <person name="Shi J."/>
            <person name="Tocheva E.I."/>
            <person name="Muller A."/>
            <person name="Dobro M.J."/>
            <person name="Jensen G.J."/>
        </authorList>
    </citation>
    <scope>NUCLEOTIDE SEQUENCE [LARGE SCALE GENOMIC DNA]</scope>
    <source>
        <strain evidence="10 11">DSM 6540</strain>
    </source>
</reference>
<dbReference type="PROSITE" id="PS50893">
    <property type="entry name" value="ABC_TRANSPORTER_2"/>
    <property type="match status" value="1"/>
</dbReference>
<evidence type="ECO:0000313" key="10">
    <source>
        <dbReference type="EMBL" id="EGO65320.1"/>
    </source>
</evidence>
<dbReference type="PROSITE" id="PS00211">
    <property type="entry name" value="ABC_TRANSPORTER_1"/>
    <property type="match status" value="1"/>
</dbReference>
<keyword evidence="3 8" id="KW-1003">Cell membrane</keyword>
<keyword evidence="4 8" id="KW-0547">Nucleotide-binding</keyword>
<feature type="domain" description="ABC transporter" evidence="9">
    <location>
        <begin position="3"/>
        <end position="244"/>
    </location>
</feature>
<dbReference type="InterPro" id="IPR017871">
    <property type="entry name" value="ABC_transporter-like_CS"/>
</dbReference>
<dbReference type="GO" id="GO:0042626">
    <property type="term" value="F:ATPase-coupled transmembrane transporter activity"/>
    <property type="evidence" value="ECO:0007669"/>
    <property type="project" value="TreeGrafter"/>
</dbReference>
<keyword evidence="6" id="KW-1278">Translocase</keyword>
<dbReference type="InterPro" id="IPR003439">
    <property type="entry name" value="ABC_transporter-like_ATP-bd"/>
</dbReference>
<comment type="subcellular location">
    <subcellularLocation>
        <location evidence="1 8">Cell membrane</location>
        <topology evidence="1 8">Peripheral membrane protein</topology>
    </subcellularLocation>
</comment>
<keyword evidence="11" id="KW-1185">Reference proteome</keyword>
<dbReference type="STRING" id="1009370.ALO_03451"/>
<dbReference type="InterPro" id="IPR050095">
    <property type="entry name" value="ECF_ABC_transporter_ATP-bd"/>
</dbReference>
<evidence type="ECO:0000256" key="1">
    <source>
        <dbReference type="ARBA" id="ARBA00004202"/>
    </source>
</evidence>
<evidence type="ECO:0000256" key="3">
    <source>
        <dbReference type="ARBA" id="ARBA00022475"/>
    </source>
</evidence>
<name>F7NF65_9FIRM</name>
<dbReference type="FunFam" id="3.40.50.300:FF:000224">
    <property type="entry name" value="Energy-coupling factor transporter ATP-binding protein EcfA"/>
    <property type="match status" value="1"/>
</dbReference>
<dbReference type="eggNOG" id="COG1122">
    <property type="taxonomic scope" value="Bacteria"/>
</dbReference>
<dbReference type="SUPFAM" id="SSF52540">
    <property type="entry name" value="P-loop containing nucleoside triphosphate hydrolases"/>
    <property type="match status" value="1"/>
</dbReference>
<accession>F7NF65</accession>
<comment type="similarity">
    <text evidence="8">Belongs to the ABC transporter superfamily. Energy-coupling factor EcfA family.</text>
</comment>
<evidence type="ECO:0000313" key="11">
    <source>
        <dbReference type="Proteomes" id="UP000003240"/>
    </source>
</evidence>
<comment type="caution">
    <text evidence="10">The sequence shown here is derived from an EMBL/GenBank/DDBJ whole genome shotgun (WGS) entry which is preliminary data.</text>
</comment>
<evidence type="ECO:0000256" key="8">
    <source>
        <dbReference type="RuleBase" id="RU365104"/>
    </source>
</evidence>
<dbReference type="Proteomes" id="UP000003240">
    <property type="component" value="Unassembled WGS sequence"/>
</dbReference>